<proteinExistence type="predicted"/>
<evidence type="ECO:0000256" key="2">
    <source>
        <dbReference type="SAM" id="Phobius"/>
    </source>
</evidence>
<comment type="caution">
    <text evidence="3">The sequence shown here is derived from an EMBL/GenBank/DDBJ whole genome shotgun (WGS) entry which is preliminary data.</text>
</comment>
<reference evidence="3 4" key="1">
    <citation type="submission" date="2019-04" db="EMBL/GenBank/DDBJ databases">
        <title>Annotation for the trematode Fasciola gigantica.</title>
        <authorList>
            <person name="Choi Y.-J."/>
        </authorList>
    </citation>
    <scope>NUCLEOTIDE SEQUENCE [LARGE SCALE GENOMIC DNA]</scope>
    <source>
        <strain evidence="3">Uganda_cow_1</strain>
    </source>
</reference>
<keyword evidence="2" id="KW-0472">Membrane</keyword>
<gene>
    <name evidence="3" type="ORF">FGIG_04263</name>
</gene>
<feature type="region of interest" description="Disordered" evidence="1">
    <location>
        <begin position="137"/>
        <end position="157"/>
    </location>
</feature>
<protein>
    <submittedName>
        <fullName evidence="3">Uncharacterized protein</fullName>
    </submittedName>
</protein>
<keyword evidence="2" id="KW-1133">Transmembrane helix</keyword>
<dbReference type="Proteomes" id="UP000316759">
    <property type="component" value="Unassembled WGS sequence"/>
</dbReference>
<name>A0A504YRC4_FASGI</name>
<evidence type="ECO:0000313" key="3">
    <source>
        <dbReference type="EMBL" id="TPP64712.1"/>
    </source>
</evidence>
<dbReference type="EMBL" id="SUNJ01004099">
    <property type="protein sequence ID" value="TPP64712.1"/>
    <property type="molecule type" value="Genomic_DNA"/>
</dbReference>
<accession>A0A504YRC4</accession>
<evidence type="ECO:0000313" key="4">
    <source>
        <dbReference type="Proteomes" id="UP000316759"/>
    </source>
</evidence>
<feature type="transmembrane region" description="Helical" evidence="2">
    <location>
        <begin position="68"/>
        <end position="91"/>
    </location>
</feature>
<keyword evidence="4" id="KW-1185">Reference proteome</keyword>
<organism evidence="3 4">
    <name type="scientific">Fasciola gigantica</name>
    <name type="common">Giant liver fluke</name>
    <dbReference type="NCBI Taxonomy" id="46835"/>
    <lineage>
        <taxon>Eukaryota</taxon>
        <taxon>Metazoa</taxon>
        <taxon>Spiralia</taxon>
        <taxon>Lophotrochozoa</taxon>
        <taxon>Platyhelminthes</taxon>
        <taxon>Trematoda</taxon>
        <taxon>Digenea</taxon>
        <taxon>Plagiorchiida</taxon>
        <taxon>Echinostomata</taxon>
        <taxon>Echinostomatoidea</taxon>
        <taxon>Fasciolidae</taxon>
        <taxon>Fasciola</taxon>
    </lineage>
</organism>
<keyword evidence="2" id="KW-0812">Transmembrane</keyword>
<dbReference type="AlphaFoldDB" id="A0A504YRC4"/>
<sequence length="157" mass="17457">MNTCLCLCLLANQQYLANKENGSTSCVYFILHNLLEINEGQRLEIQCKSSDCPDKKTIQNATETLKTVVLLVGVEVLLVVASLIILPINMIQSDRFEDRKLYKNDEEIRIPCSGEDNQIIPIPSSAEEDEEIRIPCSGEDNQIIPIPSSSEEGKSAC</sequence>
<evidence type="ECO:0000256" key="1">
    <source>
        <dbReference type="SAM" id="MobiDB-lite"/>
    </source>
</evidence>